<feature type="domain" description="Phenylalanine-tRNA ligase class II N-terminal" evidence="1">
    <location>
        <begin position="8"/>
        <end position="75"/>
    </location>
</feature>
<feature type="non-terminal residue" evidence="2">
    <location>
        <position position="106"/>
    </location>
</feature>
<dbReference type="EMBL" id="LS991951">
    <property type="protein sequence ID" value="SYV97407.1"/>
    <property type="molecule type" value="Genomic_DNA"/>
</dbReference>
<proteinExistence type="predicted"/>
<accession>A0A3B0PNM2</accession>
<evidence type="ECO:0000259" key="1">
    <source>
        <dbReference type="Pfam" id="PF02912"/>
    </source>
</evidence>
<keyword evidence="3" id="KW-1185">Reference proteome</keyword>
<dbReference type="EC" id="6.1.1.20" evidence="2"/>
<name>A0A3B0PNM2_9BACT</name>
<dbReference type="GO" id="GO:0004826">
    <property type="term" value="F:phenylalanine-tRNA ligase activity"/>
    <property type="evidence" value="ECO:0007669"/>
    <property type="project" value="UniProtKB-EC"/>
</dbReference>
<organism evidence="2 3">
    <name type="scientific">Mycoplasmopsis edwardii</name>
    <dbReference type="NCBI Taxonomy" id="53558"/>
    <lineage>
        <taxon>Bacteria</taxon>
        <taxon>Bacillati</taxon>
        <taxon>Mycoplasmatota</taxon>
        <taxon>Mycoplasmoidales</taxon>
        <taxon>Metamycoplasmataceae</taxon>
        <taxon>Mycoplasmopsis</taxon>
    </lineage>
</organism>
<dbReference type="GO" id="GO:0006432">
    <property type="term" value="P:phenylalanyl-tRNA aminoacylation"/>
    <property type="evidence" value="ECO:0007669"/>
    <property type="project" value="InterPro"/>
</dbReference>
<dbReference type="InterPro" id="IPR045864">
    <property type="entry name" value="aa-tRNA-synth_II/BPL/LPL"/>
</dbReference>
<dbReference type="KEGG" id="medw:NCTC10132_00772"/>
<dbReference type="GO" id="GO:0005524">
    <property type="term" value="F:ATP binding"/>
    <property type="evidence" value="ECO:0007669"/>
    <property type="project" value="InterPro"/>
</dbReference>
<dbReference type="GO" id="GO:0005737">
    <property type="term" value="C:cytoplasm"/>
    <property type="evidence" value="ECO:0007669"/>
    <property type="project" value="InterPro"/>
</dbReference>
<keyword evidence="2" id="KW-0436">Ligase</keyword>
<dbReference type="SUPFAM" id="SSF46589">
    <property type="entry name" value="tRNA-binding arm"/>
    <property type="match status" value="1"/>
</dbReference>
<dbReference type="Gene3D" id="3.30.930.10">
    <property type="entry name" value="Bira Bifunctional Protein, Domain 2"/>
    <property type="match status" value="1"/>
</dbReference>
<gene>
    <name evidence="2" type="primary">pheS_1</name>
    <name evidence="2" type="ORF">NCTC10132_00772</name>
</gene>
<evidence type="ECO:0000313" key="2">
    <source>
        <dbReference type="EMBL" id="SYV97407.1"/>
    </source>
</evidence>
<dbReference type="Proteomes" id="UP000257559">
    <property type="component" value="Chromosome"/>
</dbReference>
<protein>
    <submittedName>
        <fullName evidence="2">Phenylalanine--tRNA ligase alpha subunit</fullName>
        <ecNumber evidence="2">6.1.1.20</ecNumber>
    </submittedName>
</protein>
<dbReference type="AlphaFoldDB" id="A0A3B0PNM2"/>
<reference evidence="3" key="1">
    <citation type="submission" date="2018-06" db="EMBL/GenBank/DDBJ databases">
        <authorList>
            <consortium name="Pathogen Informatics"/>
        </authorList>
    </citation>
    <scope>NUCLEOTIDE SEQUENCE [LARGE SCALE GENOMIC DNA]</scope>
    <source>
        <strain evidence="3">NCTC10132</strain>
    </source>
</reference>
<sequence length="106" mass="12220">MLNLEQINNLEDLKKAKADAFGNEGEIFKLQKKLKSASIEEKKALGQEINKLKKSYEEFFAQAEQRVKDILINNKINSEFIDVSEPSRKPGSLNPITIIEERLKDW</sequence>
<dbReference type="Pfam" id="PF02912">
    <property type="entry name" value="Phe_tRNA-synt_N"/>
    <property type="match status" value="1"/>
</dbReference>
<dbReference type="InterPro" id="IPR010978">
    <property type="entry name" value="tRNA-bd_arm"/>
</dbReference>
<evidence type="ECO:0000313" key="3">
    <source>
        <dbReference type="Proteomes" id="UP000257559"/>
    </source>
</evidence>
<dbReference type="InterPro" id="IPR004188">
    <property type="entry name" value="Phe-tRNA_ligase_II_N"/>
</dbReference>